<dbReference type="InterPro" id="IPR008258">
    <property type="entry name" value="Transglycosylase_SLT_dom_1"/>
</dbReference>
<name>A0A348AJK1_9FIRM</name>
<keyword evidence="3" id="KW-0456">Lyase</keyword>
<gene>
    <name evidence="3" type="primary">slt_1</name>
    <name evidence="3" type="ORF">MAMMFC1_01920</name>
</gene>
<dbReference type="OrthoDB" id="9815002at2"/>
<dbReference type="Gene3D" id="1.10.530.10">
    <property type="match status" value="1"/>
</dbReference>
<keyword evidence="4" id="KW-1185">Reference proteome</keyword>
<sequence length="243" mass="27526">MRSKALNGWFLLLVFLVVELFFYEVTDYLATYSRMAADARFSSGCTEFREVKNTPYDNIINQAARKFSVSPELVASVIRAESSFEPRAVSKAGAYGLMQVMPETWRQVNSKIKVCAGRHEGECTSKCYFTPELNVQIGTAYLGQLAQRYKGNMILAVAAYNAGPGAVDRYGGIPPYRETQAYVERVQKYWYQISGVQLPVLGVSANEWLQWNQGCGWGMLGTAGIIAVWTGFLYQRYKSWYWR</sequence>
<dbReference type="GO" id="GO:0016829">
    <property type="term" value="F:lyase activity"/>
    <property type="evidence" value="ECO:0007669"/>
    <property type="project" value="UniProtKB-KW"/>
</dbReference>
<dbReference type="InterPro" id="IPR023346">
    <property type="entry name" value="Lysozyme-like_dom_sf"/>
</dbReference>
<evidence type="ECO:0000313" key="4">
    <source>
        <dbReference type="Proteomes" id="UP000276437"/>
    </source>
</evidence>
<dbReference type="Pfam" id="PF01464">
    <property type="entry name" value="SLT"/>
    <property type="match status" value="1"/>
</dbReference>
<dbReference type="CDD" id="cd13401">
    <property type="entry name" value="Slt70-like"/>
    <property type="match status" value="1"/>
</dbReference>
<evidence type="ECO:0000256" key="1">
    <source>
        <dbReference type="SAM" id="Phobius"/>
    </source>
</evidence>
<keyword evidence="1" id="KW-1133">Transmembrane helix</keyword>
<dbReference type="RefSeq" id="WP_126308293.1">
    <property type="nucleotide sequence ID" value="NZ_AP018449.1"/>
</dbReference>
<dbReference type="PANTHER" id="PTHR37423">
    <property type="entry name" value="SOLUBLE LYTIC MUREIN TRANSGLYCOSYLASE-RELATED"/>
    <property type="match status" value="1"/>
</dbReference>
<keyword evidence="1" id="KW-0812">Transmembrane</keyword>
<dbReference type="EMBL" id="AP018449">
    <property type="protein sequence ID" value="BBB91249.1"/>
    <property type="molecule type" value="Genomic_DNA"/>
</dbReference>
<protein>
    <submittedName>
        <fullName evidence="3">Soluble lytic murein transglycosylase</fullName>
        <ecNumber evidence="3">4.2.2.-</ecNumber>
    </submittedName>
</protein>
<reference evidence="3 4" key="1">
    <citation type="journal article" date="2018" name="Int. J. Syst. Evol. Microbiol.">
        <title>Methylomusa anaerophila gen. nov., sp. nov., an anaerobic methanol-utilizing bacterium isolated from a microbial fuel cell.</title>
        <authorList>
            <person name="Amano N."/>
            <person name="Yamamuro A."/>
            <person name="Miyahara M."/>
            <person name="Kouzuma A."/>
            <person name="Abe T."/>
            <person name="Watanabe K."/>
        </authorList>
    </citation>
    <scope>NUCLEOTIDE SEQUENCE [LARGE SCALE GENOMIC DNA]</scope>
    <source>
        <strain evidence="3 4">MMFC1</strain>
    </source>
</reference>
<dbReference type="Proteomes" id="UP000276437">
    <property type="component" value="Chromosome"/>
</dbReference>
<accession>A0A348AJK1</accession>
<feature type="domain" description="Transglycosylase SLT" evidence="2">
    <location>
        <begin position="59"/>
        <end position="178"/>
    </location>
</feature>
<evidence type="ECO:0000259" key="2">
    <source>
        <dbReference type="Pfam" id="PF01464"/>
    </source>
</evidence>
<dbReference type="SUPFAM" id="SSF53955">
    <property type="entry name" value="Lysozyme-like"/>
    <property type="match status" value="1"/>
</dbReference>
<dbReference type="EC" id="4.2.2.-" evidence="3"/>
<evidence type="ECO:0000313" key="3">
    <source>
        <dbReference type="EMBL" id="BBB91249.1"/>
    </source>
</evidence>
<dbReference type="KEGG" id="mana:MAMMFC1_01920"/>
<dbReference type="AlphaFoldDB" id="A0A348AJK1"/>
<dbReference type="PANTHER" id="PTHR37423:SF2">
    <property type="entry name" value="MEMBRANE-BOUND LYTIC MUREIN TRANSGLYCOSYLASE C"/>
    <property type="match status" value="1"/>
</dbReference>
<keyword evidence="1" id="KW-0472">Membrane</keyword>
<organism evidence="3 4">
    <name type="scientific">Methylomusa anaerophila</name>
    <dbReference type="NCBI Taxonomy" id="1930071"/>
    <lineage>
        <taxon>Bacteria</taxon>
        <taxon>Bacillati</taxon>
        <taxon>Bacillota</taxon>
        <taxon>Negativicutes</taxon>
        <taxon>Selenomonadales</taxon>
        <taxon>Sporomusaceae</taxon>
        <taxon>Methylomusa</taxon>
    </lineage>
</organism>
<proteinExistence type="predicted"/>
<feature type="transmembrane region" description="Helical" evidence="1">
    <location>
        <begin position="216"/>
        <end position="234"/>
    </location>
</feature>